<keyword evidence="3" id="KW-1185">Reference proteome</keyword>
<feature type="region of interest" description="Disordered" evidence="1">
    <location>
        <begin position="1"/>
        <end position="167"/>
    </location>
</feature>
<evidence type="ECO:0000256" key="1">
    <source>
        <dbReference type="SAM" id="MobiDB-lite"/>
    </source>
</evidence>
<comment type="caution">
    <text evidence="2">The sequence shown here is derived from an EMBL/GenBank/DDBJ whole genome shotgun (WGS) entry which is preliminary data.</text>
</comment>
<organism evidence="2 3">
    <name type="scientific">Araneus ventricosus</name>
    <name type="common">Orbweaver spider</name>
    <name type="synonym">Epeira ventricosa</name>
    <dbReference type="NCBI Taxonomy" id="182803"/>
    <lineage>
        <taxon>Eukaryota</taxon>
        <taxon>Metazoa</taxon>
        <taxon>Ecdysozoa</taxon>
        <taxon>Arthropoda</taxon>
        <taxon>Chelicerata</taxon>
        <taxon>Arachnida</taxon>
        <taxon>Araneae</taxon>
        <taxon>Araneomorphae</taxon>
        <taxon>Entelegynae</taxon>
        <taxon>Araneoidea</taxon>
        <taxon>Araneidae</taxon>
        <taxon>Araneus</taxon>
    </lineage>
</organism>
<evidence type="ECO:0000313" key="2">
    <source>
        <dbReference type="EMBL" id="GBN64582.1"/>
    </source>
</evidence>
<dbReference type="AlphaFoldDB" id="A0A4Y2QMM8"/>
<proteinExistence type="predicted"/>
<reference evidence="2 3" key="1">
    <citation type="journal article" date="2019" name="Sci. Rep.">
        <title>Orb-weaving spider Araneus ventricosus genome elucidates the spidroin gene catalogue.</title>
        <authorList>
            <person name="Kono N."/>
            <person name="Nakamura H."/>
            <person name="Ohtoshi R."/>
            <person name="Moran D.A.P."/>
            <person name="Shinohara A."/>
            <person name="Yoshida Y."/>
            <person name="Fujiwara M."/>
            <person name="Mori M."/>
            <person name="Tomita M."/>
            <person name="Arakawa K."/>
        </authorList>
    </citation>
    <scope>NUCLEOTIDE SEQUENCE [LARGE SCALE GENOMIC DNA]</scope>
</reference>
<feature type="compositionally biased region" description="Basic and acidic residues" evidence="1">
    <location>
        <begin position="115"/>
        <end position="128"/>
    </location>
</feature>
<accession>A0A4Y2QMM8</accession>
<feature type="compositionally biased region" description="Basic and acidic residues" evidence="1">
    <location>
        <begin position="7"/>
        <end position="29"/>
    </location>
</feature>
<feature type="compositionally biased region" description="Polar residues" evidence="1">
    <location>
        <begin position="32"/>
        <end position="45"/>
    </location>
</feature>
<dbReference type="Proteomes" id="UP000499080">
    <property type="component" value="Unassembled WGS sequence"/>
</dbReference>
<sequence>MDDSSPDIDKTSASETKETELLSSQKEEESASEVQQPSPKSSDLSQGVEFSKLEDNSETASEQESVKSVHYLQTNKESEISESENVISRSPSTIKTKMSEEPVAGAKRHKSAHSTSDREIEDKPRIPADPDCSGRTAVEGISLGASCRDGGNPSYDSLELQGKSTNRSQGPLICAQVRFPALFPLL</sequence>
<dbReference type="EMBL" id="BGPR01014296">
    <property type="protein sequence ID" value="GBN64582.1"/>
    <property type="molecule type" value="Genomic_DNA"/>
</dbReference>
<protein>
    <submittedName>
        <fullName evidence="2">Uncharacterized protein</fullName>
    </submittedName>
</protein>
<evidence type="ECO:0000313" key="3">
    <source>
        <dbReference type="Proteomes" id="UP000499080"/>
    </source>
</evidence>
<gene>
    <name evidence="2" type="ORF">AVEN_210992_1</name>
</gene>
<name>A0A4Y2QMM8_ARAVE</name>